<dbReference type="Pfam" id="PF23249">
    <property type="entry name" value="KH_PARP14_3"/>
    <property type="match status" value="1"/>
</dbReference>
<dbReference type="EMBL" id="CM012445">
    <property type="protein sequence ID" value="RVE68799.1"/>
    <property type="molecule type" value="Genomic_DNA"/>
</dbReference>
<evidence type="ECO:0000259" key="4">
    <source>
        <dbReference type="Pfam" id="PF23245"/>
    </source>
</evidence>
<reference evidence="7 8" key="1">
    <citation type="submission" date="2018-11" db="EMBL/GenBank/DDBJ databases">
        <authorList>
            <person name="Lopez-Roques C."/>
            <person name="Donnadieu C."/>
            <person name="Bouchez O."/>
            <person name="Klopp C."/>
            <person name="Cabau C."/>
            <person name="Zahm M."/>
        </authorList>
    </citation>
    <scope>NUCLEOTIDE SEQUENCE [LARGE SCALE GENOMIC DNA]</scope>
    <source>
        <strain evidence="7">RS831</strain>
        <tissue evidence="7">Whole body</tissue>
    </source>
</reference>
<feature type="domain" description="PAR14-like first RRM" evidence="3">
    <location>
        <begin position="7"/>
        <end position="81"/>
    </location>
</feature>
<feature type="domain" description="PARP14 second type I KH" evidence="5">
    <location>
        <begin position="372"/>
        <end position="442"/>
    </location>
</feature>
<dbReference type="InterPro" id="IPR057050">
    <property type="entry name" value="RRM_PARP14_2"/>
</dbReference>
<dbReference type="InterPro" id="IPR057051">
    <property type="entry name" value="PARP14_RPM_1"/>
</dbReference>
<feature type="domain" description="PARP14 first type I KH" evidence="2">
    <location>
        <begin position="288"/>
        <end position="367"/>
    </location>
</feature>
<evidence type="ECO:0000259" key="3">
    <source>
        <dbReference type="Pfam" id="PF23222"/>
    </source>
</evidence>
<dbReference type="InterPro" id="IPR057045">
    <property type="entry name" value="PARP14_KH_3"/>
</dbReference>
<evidence type="ECO:0000259" key="6">
    <source>
        <dbReference type="Pfam" id="PF23249"/>
    </source>
</evidence>
<feature type="domain" description="PARP14 second RRM" evidence="4">
    <location>
        <begin position="125"/>
        <end position="201"/>
    </location>
</feature>
<dbReference type="InterPro" id="IPR057043">
    <property type="entry name" value="PARP14_KH_2"/>
</dbReference>
<dbReference type="Gene3D" id="3.30.70.330">
    <property type="match status" value="2"/>
</dbReference>
<dbReference type="Proteomes" id="UP000283210">
    <property type="component" value="Chromosome 9"/>
</dbReference>
<dbReference type="InterPro" id="IPR012677">
    <property type="entry name" value="Nucleotide-bd_a/b_plait_sf"/>
</dbReference>
<name>A0A3S2MX47_ORYJA</name>
<organism evidence="7 8">
    <name type="scientific">Oryzias javanicus</name>
    <name type="common">Javanese ricefish</name>
    <name type="synonym">Aplocheilus javanicus</name>
    <dbReference type="NCBI Taxonomy" id="123683"/>
    <lineage>
        <taxon>Eukaryota</taxon>
        <taxon>Metazoa</taxon>
        <taxon>Chordata</taxon>
        <taxon>Craniata</taxon>
        <taxon>Vertebrata</taxon>
        <taxon>Euteleostomi</taxon>
        <taxon>Actinopterygii</taxon>
        <taxon>Neopterygii</taxon>
        <taxon>Teleostei</taxon>
        <taxon>Neoteleostei</taxon>
        <taxon>Acanthomorphata</taxon>
        <taxon>Ovalentaria</taxon>
        <taxon>Atherinomorphae</taxon>
        <taxon>Beloniformes</taxon>
        <taxon>Adrianichthyidae</taxon>
        <taxon>Oryziinae</taxon>
        <taxon>Oryzias</taxon>
    </lineage>
</organism>
<evidence type="ECO:0000259" key="2">
    <source>
        <dbReference type="Pfam" id="PF23084"/>
    </source>
</evidence>
<dbReference type="Pfam" id="PF23085">
    <property type="entry name" value="RRM_PARP14_3"/>
    <property type="match status" value="1"/>
</dbReference>
<sequence length="546" mass="61713">MSDDSPLIVEGDWDPSQSKTVKRKLQIYFESKKKSGGGDCRVELEDDAARVYFNSGEVREQVLQREGHQILLGEKTVRLKLTAGKNSTSNQTNSGASSDLKSPESESGPEDGSSAADQDLKGLRPAVVLENISDNLSRDLLLLMVETISGVNENNFSLEIIWESHAAVVTFITSAVAELFMAVCEKHPQFQKHGLTARPLEKPMSVRVEDLPSTVSQDMLELWLEKVWVLPNNVIMIPEEQAAIVSFSDPKVVESICSTVDHMMRSTPLKLYSYYESLGSALYGKDRPTWKMPKPFTERVHPVIWKFLHMKSLLKSICDQMNPHFCSVKIDDPEAKLSPLQSFLWQKGLTDKDVDNWMQNAQQAFQRFMSEYSAFECAMSTKAWRVAEMDISSVTKGDAAVDFDSSREVLCVAGRADYMQKIRAPVENIVLKAMSFIERQEKGITEDLQLSSAWFYILKQEGLQKATIDISPELLISYNQGTEKLTMKGLPEEVSKMKSWISEKYSKMPKNNIYFTSTSRVSQDYGSYGHVKKLVYFSRHKCSILH</sequence>
<dbReference type="Pfam" id="PF23222">
    <property type="entry name" value="RRM_PARP14_1"/>
    <property type="match status" value="1"/>
</dbReference>
<dbReference type="AlphaFoldDB" id="A0A3S2MX47"/>
<protein>
    <submittedName>
        <fullName evidence="7">Uncharacterized protein</fullName>
    </submittedName>
</protein>
<accession>A0A3S2MX47</accession>
<dbReference type="Pfam" id="PF23245">
    <property type="entry name" value="RRM_PARP14_2"/>
    <property type="match status" value="1"/>
</dbReference>
<dbReference type="OrthoDB" id="6133115at2759"/>
<proteinExistence type="predicted"/>
<evidence type="ECO:0000313" key="8">
    <source>
        <dbReference type="Proteomes" id="UP000283210"/>
    </source>
</evidence>
<reference evidence="7 8" key="2">
    <citation type="submission" date="2019-01" db="EMBL/GenBank/DDBJ databases">
        <title>A chromosome length genome reference of the Java medaka (oryzias javanicus).</title>
        <authorList>
            <person name="Herpin A."/>
            <person name="Takehana Y."/>
            <person name="Naruse K."/>
            <person name="Ansai S."/>
            <person name="Kawaguchi M."/>
        </authorList>
    </citation>
    <scope>NUCLEOTIDE SEQUENCE [LARGE SCALE GENOMIC DNA]</scope>
    <source>
        <strain evidence="7">RS831</strain>
        <tissue evidence="7">Whole body</tissue>
    </source>
</reference>
<dbReference type="Pfam" id="PF23084">
    <property type="entry name" value="KH_PARP14_1"/>
    <property type="match status" value="1"/>
</dbReference>
<dbReference type="InterPro" id="IPR057044">
    <property type="entry name" value="PARP14_KH_1"/>
</dbReference>
<evidence type="ECO:0000256" key="1">
    <source>
        <dbReference type="SAM" id="MobiDB-lite"/>
    </source>
</evidence>
<keyword evidence="8" id="KW-1185">Reference proteome</keyword>
<dbReference type="CDD" id="cd12300">
    <property type="entry name" value="RRM1_PAR14"/>
    <property type="match status" value="1"/>
</dbReference>
<evidence type="ECO:0000259" key="5">
    <source>
        <dbReference type="Pfam" id="PF23248"/>
    </source>
</evidence>
<feature type="domain" description="PARP14 third type I KH" evidence="6">
    <location>
        <begin position="449"/>
        <end position="508"/>
    </location>
</feature>
<feature type="compositionally biased region" description="Polar residues" evidence="1">
    <location>
        <begin position="84"/>
        <end position="100"/>
    </location>
</feature>
<gene>
    <name evidence="7" type="ORF">OJAV_G00095040</name>
</gene>
<evidence type="ECO:0000313" key="7">
    <source>
        <dbReference type="EMBL" id="RVE68799.1"/>
    </source>
</evidence>
<dbReference type="Pfam" id="PF23248">
    <property type="entry name" value="KH_PARP14_2"/>
    <property type="match status" value="1"/>
</dbReference>
<feature type="region of interest" description="Disordered" evidence="1">
    <location>
        <begin position="83"/>
        <end position="119"/>
    </location>
</feature>